<evidence type="ECO:0000256" key="1">
    <source>
        <dbReference type="SAM" id="Phobius"/>
    </source>
</evidence>
<keyword evidence="3" id="KW-1185">Reference proteome</keyword>
<gene>
    <name evidence="2" type="ORF">EV421DRAFT_2041207</name>
</gene>
<comment type="caution">
    <text evidence="2">The sequence shown here is derived from an EMBL/GenBank/DDBJ whole genome shotgun (WGS) entry which is preliminary data.</text>
</comment>
<dbReference type="AlphaFoldDB" id="A0AA39IXK1"/>
<proteinExistence type="predicted"/>
<name>A0AA39IXK1_9AGAR</name>
<keyword evidence="1" id="KW-0472">Membrane</keyword>
<feature type="transmembrane region" description="Helical" evidence="1">
    <location>
        <begin position="92"/>
        <end position="112"/>
    </location>
</feature>
<sequence>MISTPQMNLALRRAFTSRYQKRETQAKASPKGETAQSQVYIVTGKTTAGMINRLTKRTRNPPLACAPVSLNGIFNRPPFEVLKRLRYSDGIVMIYLILYIHVTLLSNVMTIFGNVRITFRDPHQFGFDSRLLELPDLATLFSFHMLCEIPTKYGHFPHLEVAEARPFPQRTTMLLTSDRFLVDLASSASTSLWRFSGHIRLKAPLHLGFERFRPK</sequence>
<accession>A0AA39IXK1</accession>
<protein>
    <submittedName>
        <fullName evidence="2">Uncharacterized protein</fullName>
    </submittedName>
</protein>
<dbReference type="EMBL" id="JAUEPT010000111">
    <property type="protein sequence ID" value="KAK0431576.1"/>
    <property type="molecule type" value="Genomic_DNA"/>
</dbReference>
<organism evidence="2 3">
    <name type="scientific">Armillaria borealis</name>
    <dbReference type="NCBI Taxonomy" id="47425"/>
    <lineage>
        <taxon>Eukaryota</taxon>
        <taxon>Fungi</taxon>
        <taxon>Dikarya</taxon>
        <taxon>Basidiomycota</taxon>
        <taxon>Agaricomycotina</taxon>
        <taxon>Agaricomycetes</taxon>
        <taxon>Agaricomycetidae</taxon>
        <taxon>Agaricales</taxon>
        <taxon>Marasmiineae</taxon>
        <taxon>Physalacriaceae</taxon>
        <taxon>Armillaria</taxon>
    </lineage>
</organism>
<evidence type="ECO:0000313" key="2">
    <source>
        <dbReference type="EMBL" id="KAK0431576.1"/>
    </source>
</evidence>
<dbReference type="Proteomes" id="UP001175226">
    <property type="component" value="Unassembled WGS sequence"/>
</dbReference>
<evidence type="ECO:0000313" key="3">
    <source>
        <dbReference type="Proteomes" id="UP001175226"/>
    </source>
</evidence>
<keyword evidence="1" id="KW-0812">Transmembrane</keyword>
<keyword evidence="1" id="KW-1133">Transmembrane helix</keyword>
<reference evidence="2" key="1">
    <citation type="submission" date="2023-06" db="EMBL/GenBank/DDBJ databases">
        <authorList>
            <consortium name="Lawrence Berkeley National Laboratory"/>
            <person name="Ahrendt S."/>
            <person name="Sahu N."/>
            <person name="Indic B."/>
            <person name="Wong-Bajracharya J."/>
            <person name="Merenyi Z."/>
            <person name="Ke H.-M."/>
            <person name="Monk M."/>
            <person name="Kocsube S."/>
            <person name="Drula E."/>
            <person name="Lipzen A."/>
            <person name="Balint B."/>
            <person name="Henrissat B."/>
            <person name="Andreopoulos B."/>
            <person name="Martin F.M."/>
            <person name="Harder C.B."/>
            <person name="Rigling D."/>
            <person name="Ford K.L."/>
            <person name="Foster G.D."/>
            <person name="Pangilinan J."/>
            <person name="Papanicolaou A."/>
            <person name="Barry K."/>
            <person name="LaButti K."/>
            <person name="Viragh M."/>
            <person name="Koriabine M."/>
            <person name="Yan M."/>
            <person name="Riley R."/>
            <person name="Champramary S."/>
            <person name="Plett K.L."/>
            <person name="Tsai I.J."/>
            <person name="Slot J."/>
            <person name="Sipos G."/>
            <person name="Plett J."/>
            <person name="Nagy L.G."/>
            <person name="Grigoriev I.V."/>
        </authorList>
    </citation>
    <scope>NUCLEOTIDE SEQUENCE</scope>
    <source>
        <strain evidence="2">FPL87.14</strain>
    </source>
</reference>